<evidence type="ECO:0000313" key="1">
    <source>
        <dbReference type="EMBL" id="QQP42096.1"/>
    </source>
</evidence>
<dbReference type="EMBL" id="CP045900">
    <property type="protein sequence ID" value="QQP42096.1"/>
    <property type="molecule type" value="Genomic_DNA"/>
</dbReference>
<organism evidence="1 2">
    <name type="scientific">Caligus rogercresseyi</name>
    <name type="common">Sea louse</name>
    <dbReference type="NCBI Taxonomy" id="217165"/>
    <lineage>
        <taxon>Eukaryota</taxon>
        <taxon>Metazoa</taxon>
        <taxon>Ecdysozoa</taxon>
        <taxon>Arthropoda</taxon>
        <taxon>Crustacea</taxon>
        <taxon>Multicrustacea</taxon>
        <taxon>Hexanauplia</taxon>
        <taxon>Copepoda</taxon>
        <taxon>Siphonostomatoida</taxon>
        <taxon>Caligidae</taxon>
        <taxon>Caligus</taxon>
    </lineage>
</organism>
<reference evidence="2" key="1">
    <citation type="submission" date="2021-01" db="EMBL/GenBank/DDBJ databases">
        <title>Caligus Genome Assembly.</title>
        <authorList>
            <person name="Gallardo-Escarate C."/>
        </authorList>
    </citation>
    <scope>NUCLEOTIDE SEQUENCE [LARGE SCALE GENOMIC DNA]</scope>
</reference>
<keyword evidence="2" id="KW-1185">Reference proteome</keyword>
<dbReference type="Proteomes" id="UP000595437">
    <property type="component" value="Chromosome 11"/>
</dbReference>
<evidence type="ECO:0000313" key="2">
    <source>
        <dbReference type="Proteomes" id="UP000595437"/>
    </source>
</evidence>
<dbReference type="AlphaFoldDB" id="A0A7T8H2S8"/>
<sequence length="56" mass="6874">MHINLLKPSQEEVHYDNFLRQEDFYRDQVYNWRNDRYLAESVDGVKGVYRPNTQPK</sequence>
<proteinExistence type="predicted"/>
<name>A0A7T8H2S8_CALRO</name>
<protein>
    <submittedName>
        <fullName evidence="1">Uncharacterized protein</fullName>
    </submittedName>
</protein>
<accession>A0A7T8H2S8</accession>
<gene>
    <name evidence="1" type="ORF">FKW44_016651</name>
</gene>